<keyword evidence="8" id="KW-1185">Reference proteome</keyword>
<dbReference type="GO" id="GO:0020037">
    <property type="term" value="F:heme binding"/>
    <property type="evidence" value="ECO:0007669"/>
    <property type="project" value="InterPro"/>
</dbReference>
<dbReference type="Gene3D" id="1.10.760.10">
    <property type="entry name" value="Cytochrome c-like domain"/>
    <property type="match status" value="1"/>
</dbReference>
<accession>A0A9X2FI79</accession>
<evidence type="ECO:0000313" key="7">
    <source>
        <dbReference type="EMBL" id="MCO6045661.1"/>
    </source>
</evidence>
<evidence type="ECO:0000256" key="5">
    <source>
        <dbReference type="SAM" id="SignalP"/>
    </source>
</evidence>
<protein>
    <submittedName>
        <fullName evidence="7">PQQ-dependent sugar dehydrogenase</fullName>
    </submittedName>
</protein>
<dbReference type="Proteomes" id="UP001155241">
    <property type="component" value="Unassembled WGS sequence"/>
</dbReference>
<dbReference type="AlphaFoldDB" id="A0A9X2FI79"/>
<dbReference type="SUPFAM" id="SSF46626">
    <property type="entry name" value="Cytochrome c"/>
    <property type="match status" value="1"/>
</dbReference>
<dbReference type="PROSITE" id="PS51257">
    <property type="entry name" value="PROKAR_LIPOPROTEIN"/>
    <property type="match status" value="1"/>
</dbReference>
<keyword evidence="1 4" id="KW-0349">Heme</keyword>
<reference evidence="7" key="1">
    <citation type="submission" date="2022-06" db="EMBL/GenBank/DDBJ databases">
        <title>Aeoliella straminimaris, a novel planctomycete from sediments.</title>
        <authorList>
            <person name="Vitorino I.R."/>
            <person name="Lage O.M."/>
        </authorList>
    </citation>
    <scope>NUCLEOTIDE SEQUENCE</scope>
    <source>
        <strain evidence="7">ICT_H6.2</strain>
    </source>
</reference>
<feature type="domain" description="Cytochrome c" evidence="6">
    <location>
        <begin position="29"/>
        <end position="108"/>
    </location>
</feature>
<evidence type="ECO:0000256" key="3">
    <source>
        <dbReference type="ARBA" id="ARBA00023004"/>
    </source>
</evidence>
<dbReference type="PANTHER" id="PTHR19328:SF75">
    <property type="entry name" value="ALDOSE SUGAR DEHYDROGENASE YLII"/>
    <property type="match status" value="1"/>
</dbReference>
<dbReference type="RefSeq" id="WP_252853775.1">
    <property type="nucleotide sequence ID" value="NZ_JAMXLR010000061.1"/>
</dbReference>
<dbReference type="GO" id="GO:0046872">
    <property type="term" value="F:metal ion binding"/>
    <property type="evidence" value="ECO:0007669"/>
    <property type="project" value="UniProtKB-KW"/>
</dbReference>
<dbReference type="Pfam" id="PF07995">
    <property type="entry name" value="GSDH"/>
    <property type="match status" value="1"/>
</dbReference>
<dbReference type="InterPro" id="IPR012938">
    <property type="entry name" value="Glc/Sorbosone_DH"/>
</dbReference>
<gene>
    <name evidence="7" type="ORF">NG895_17320</name>
</gene>
<dbReference type="InterPro" id="IPR011042">
    <property type="entry name" value="6-blade_b-propeller_TolB-like"/>
</dbReference>
<dbReference type="PROSITE" id="PS51007">
    <property type="entry name" value="CYTC"/>
    <property type="match status" value="1"/>
</dbReference>
<keyword evidence="3 4" id="KW-0408">Iron</keyword>
<dbReference type="PANTHER" id="PTHR19328">
    <property type="entry name" value="HEDGEHOG-INTERACTING PROTEIN"/>
    <property type="match status" value="1"/>
</dbReference>
<evidence type="ECO:0000313" key="8">
    <source>
        <dbReference type="Proteomes" id="UP001155241"/>
    </source>
</evidence>
<evidence type="ECO:0000256" key="4">
    <source>
        <dbReference type="PROSITE-ProRule" id="PRU00433"/>
    </source>
</evidence>
<comment type="caution">
    <text evidence="7">The sequence shown here is derived from an EMBL/GenBank/DDBJ whole genome shotgun (WGS) entry which is preliminary data.</text>
</comment>
<keyword evidence="5" id="KW-0732">Signal</keyword>
<feature type="signal peptide" evidence="5">
    <location>
        <begin position="1"/>
        <end position="23"/>
    </location>
</feature>
<dbReference type="Pfam" id="PF13442">
    <property type="entry name" value="Cytochrome_CBB3"/>
    <property type="match status" value="1"/>
</dbReference>
<proteinExistence type="predicted"/>
<sequence>MPTVCRNVSAFGLLLSLSAACLAQGPSNETLQEGEQIYMQRCAQCHGKDLTGGNAQSMVDGVWQFGRGDGDLMRNIKFGISSVGMPEYKDVMSDRQIRAVIAFMKEAQNRAGVERPPLPEKLLTRHYDVGVEQWIAEGLEVPWSIAFMDDNTALITERPGRLRVVIDGQLHPDPIQGTPETVAQNQGGYMDVALDPNYKENGWIYLAYSHSLDGSQDRDAKLMTRVVRAKIRDHKWVDQEVVFAAPDFSYSTTRHHFGSRLAFDHEGHLLITVGDRGVGDQAQDLRRPNGKIHRVWPDGSVPEDNPYADGSEGLKTVYCYGNRNPQGLAVHPETGVIWETEHGPMGGDEVNIILAGANYGWPKATYGIDYNGTIITEDLTLPGTEQPVLYWVPSIAVCGTHFCIGDEFPRWQNNLLVGGLGHEELRRLVLSGDRVIHQELLLKNAGRVRDVQCDASGAVYVILNNPDVVLKLTNQGRAIRQ</sequence>
<dbReference type="InterPro" id="IPR009056">
    <property type="entry name" value="Cyt_c-like_dom"/>
</dbReference>
<dbReference type="Gene3D" id="2.120.10.30">
    <property type="entry name" value="TolB, C-terminal domain"/>
    <property type="match status" value="1"/>
</dbReference>
<keyword evidence="2 4" id="KW-0479">Metal-binding</keyword>
<organism evidence="7 8">
    <name type="scientific">Aeoliella straminimaris</name>
    <dbReference type="NCBI Taxonomy" id="2954799"/>
    <lineage>
        <taxon>Bacteria</taxon>
        <taxon>Pseudomonadati</taxon>
        <taxon>Planctomycetota</taxon>
        <taxon>Planctomycetia</taxon>
        <taxon>Pirellulales</taxon>
        <taxon>Lacipirellulaceae</taxon>
        <taxon>Aeoliella</taxon>
    </lineage>
</organism>
<dbReference type="SUPFAM" id="SSF50952">
    <property type="entry name" value="Soluble quinoprotein glucose dehydrogenase"/>
    <property type="match status" value="1"/>
</dbReference>
<name>A0A9X2FI79_9BACT</name>
<evidence type="ECO:0000259" key="6">
    <source>
        <dbReference type="PROSITE" id="PS51007"/>
    </source>
</evidence>
<dbReference type="InterPro" id="IPR036909">
    <property type="entry name" value="Cyt_c-like_dom_sf"/>
</dbReference>
<dbReference type="GO" id="GO:0009055">
    <property type="term" value="F:electron transfer activity"/>
    <property type="evidence" value="ECO:0007669"/>
    <property type="project" value="InterPro"/>
</dbReference>
<dbReference type="InterPro" id="IPR011041">
    <property type="entry name" value="Quinoprot_gluc/sorb_DH_b-prop"/>
</dbReference>
<feature type="chain" id="PRO_5040873446" evidence="5">
    <location>
        <begin position="24"/>
        <end position="481"/>
    </location>
</feature>
<evidence type="ECO:0000256" key="1">
    <source>
        <dbReference type="ARBA" id="ARBA00022617"/>
    </source>
</evidence>
<evidence type="ECO:0000256" key="2">
    <source>
        <dbReference type="ARBA" id="ARBA00022723"/>
    </source>
</evidence>
<dbReference type="EMBL" id="JAMXLR010000061">
    <property type="protein sequence ID" value="MCO6045661.1"/>
    <property type="molecule type" value="Genomic_DNA"/>
</dbReference>